<evidence type="ECO:0000313" key="2">
    <source>
        <dbReference type="EMBL" id="SUY24823.1"/>
    </source>
</evidence>
<name>A0A381ICJ4_CLODI</name>
<dbReference type="InterPro" id="IPR050639">
    <property type="entry name" value="SSR_resolvase"/>
</dbReference>
<dbReference type="GO" id="GO:0000150">
    <property type="term" value="F:DNA strand exchange activity"/>
    <property type="evidence" value="ECO:0007669"/>
    <property type="project" value="InterPro"/>
</dbReference>
<dbReference type="InterPro" id="IPR006119">
    <property type="entry name" value="Resolv_N"/>
</dbReference>
<gene>
    <name evidence="2" type="primary">hin_1</name>
    <name evidence="2" type="ORF">NCTC13307_02483</name>
</gene>
<dbReference type="EMBL" id="UFWD01000001">
    <property type="protein sequence ID" value="SUY24823.1"/>
    <property type="molecule type" value="Genomic_DNA"/>
</dbReference>
<dbReference type="GO" id="GO:0003677">
    <property type="term" value="F:DNA binding"/>
    <property type="evidence" value="ECO:0007669"/>
    <property type="project" value="InterPro"/>
</dbReference>
<sequence>MKAAIYSRKSRFTGKGDSIENQIQLCIDYAKSIGVKDFLIYEDEGFSGSNIDRPQFKKMMQDAKDKKFSYLVCYRLDRISRNVSDFSTLIEKLNELNISFISIKEQFDTSTPMGRAMMFISSVFAQLERETIAERIKDNMYELARSGRWLGGQYTSWIQPVKKSHSLDEKSKRKKYV</sequence>
<proteinExistence type="predicted"/>
<dbReference type="PROSITE" id="PS51736">
    <property type="entry name" value="RECOMBINASES_3"/>
    <property type="match status" value="1"/>
</dbReference>
<dbReference type="CDD" id="cd00338">
    <property type="entry name" value="Ser_Recombinase"/>
    <property type="match status" value="1"/>
</dbReference>
<reference evidence="2" key="1">
    <citation type="submission" date="2018-06" db="EMBL/GenBank/DDBJ databases">
        <authorList>
            <consortium name="Pathogen Informatics"/>
            <person name="Doyle S."/>
        </authorList>
    </citation>
    <scope>NUCLEOTIDE SEQUENCE</scope>
    <source>
        <strain evidence="2">NCTC13307</strain>
    </source>
</reference>
<protein>
    <submittedName>
        <fullName evidence="2">Site-specific recombinases</fullName>
    </submittedName>
</protein>
<dbReference type="SMART" id="SM00857">
    <property type="entry name" value="Resolvase"/>
    <property type="match status" value="1"/>
</dbReference>
<dbReference type="InterPro" id="IPR036162">
    <property type="entry name" value="Resolvase-like_N_sf"/>
</dbReference>
<feature type="domain" description="Resolvase/invertase-type recombinase catalytic" evidence="1">
    <location>
        <begin position="2"/>
        <end position="147"/>
    </location>
</feature>
<dbReference type="PANTHER" id="PTHR30461">
    <property type="entry name" value="DNA-INVERTASE FROM LAMBDOID PROPHAGE"/>
    <property type="match status" value="1"/>
</dbReference>
<dbReference type="Gene3D" id="3.40.50.1390">
    <property type="entry name" value="Resolvase, N-terminal catalytic domain"/>
    <property type="match status" value="1"/>
</dbReference>
<accession>A0A381ICJ4</accession>
<dbReference type="AlphaFoldDB" id="A0A381ICJ4"/>
<evidence type="ECO:0000259" key="1">
    <source>
        <dbReference type="PROSITE" id="PS51736"/>
    </source>
</evidence>
<dbReference type="PANTHER" id="PTHR30461:SF23">
    <property type="entry name" value="DNA RECOMBINASE-RELATED"/>
    <property type="match status" value="1"/>
</dbReference>
<organism evidence="2">
    <name type="scientific">Clostridioides difficile</name>
    <name type="common">Peptoclostridium difficile</name>
    <dbReference type="NCBI Taxonomy" id="1496"/>
    <lineage>
        <taxon>Bacteria</taxon>
        <taxon>Bacillati</taxon>
        <taxon>Bacillota</taxon>
        <taxon>Clostridia</taxon>
        <taxon>Peptostreptococcales</taxon>
        <taxon>Peptostreptococcaceae</taxon>
        <taxon>Clostridioides</taxon>
    </lineage>
</organism>
<dbReference type="Pfam" id="PF00239">
    <property type="entry name" value="Resolvase"/>
    <property type="match status" value="1"/>
</dbReference>
<dbReference type="SUPFAM" id="SSF53041">
    <property type="entry name" value="Resolvase-like"/>
    <property type="match status" value="1"/>
</dbReference>